<protein>
    <submittedName>
        <fullName evidence="6">Uncharacterized protein</fullName>
    </submittedName>
</protein>
<reference evidence="7" key="1">
    <citation type="journal article" date="2015" name="Genome Announc.">
        <title>Draft genome sequence of the fungus Penicillium brasilianum MG11.</title>
        <authorList>
            <person name="Horn F."/>
            <person name="Linde J."/>
            <person name="Mattern D.J."/>
            <person name="Walther G."/>
            <person name="Guthke R."/>
            <person name="Brakhage A.A."/>
            <person name="Valiante V."/>
        </authorList>
    </citation>
    <scope>NUCLEOTIDE SEQUENCE [LARGE SCALE GENOMIC DNA]</scope>
    <source>
        <strain evidence="7">MG11</strain>
    </source>
</reference>
<dbReference type="InterPro" id="IPR031469">
    <property type="entry name" value="SesB_dom"/>
</dbReference>
<dbReference type="PANTHER" id="PTHR10039">
    <property type="entry name" value="AMELOGENIN"/>
    <property type="match status" value="1"/>
</dbReference>
<feature type="repeat" description="ANK" evidence="2">
    <location>
        <begin position="819"/>
        <end position="852"/>
    </location>
</feature>
<dbReference type="Pfam" id="PF12796">
    <property type="entry name" value="Ank_2"/>
    <property type="match status" value="2"/>
</dbReference>
<feature type="domain" description="Nephrocystin 3-like N-terminal" evidence="5">
    <location>
        <begin position="87"/>
        <end position="272"/>
    </location>
</feature>
<evidence type="ECO:0000256" key="3">
    <source>
        <dbReference type="SAM" id="MobiDB-lite"/>
    </source>
</evidence>
<keyword evidence="7" id="KW-1185">Reference proteome</keyword>
<feature type="repeat" description="ANK" evidence="2">
    <location>
        <begin position="651"/>
        <end position="683"/>
    </location>
</feature>
<dbReference type="SUPFAM" id="SSF48403">
    <property type="entry name" value="Ankyrin repeat"/>
    <property type="match status" value="1"/>
</dbReference>
<keyword evidence="2" id="KW-0040">ANK repeat</keyword>
<name>A0A0F7TX17_PENBI</name>
<dbReference type="AlphaFoldDB" id="A0A0F7TX17"/>
<evidence type="ECO:0000256" key="1">
    <source>
        <dbReference type="ARBA" id="ARBA00022737"/>
    </source>
</evidence>
<dbReference type="SUPFAM" id="SSF52540">
    <property type="entry name" value="P-loop containing nucleoside triphosphate hydrolases"/>
    <property type="match status" value="1"/>
</dbReference>
<feature type="region of interest" description="Disordered" evidence="3">
    <location>
        <begin position="1"/>
        <end position="23"/>
    </location>
</feature>
<dbReference type="PRINTS" id="PR01415">
    <property type="entry name" value="ANKYRIN"/>
</dbReference>
<dbReference type="Pfam" id="PF00023">
    <property type="entry name" value="Ank"/>
    <property type="match status" value="1"/>
</dbReference>
<dbReference type="OrthoDB" id="366390at2759"/>
<accession>A0A0F7TX17</accession>
<evidence type="ECO:0000313" key="7">
    <source>
        <dbReference type="Proteomes" id="UP000042958"/>
    </source>
</evidence>
<evidence type="ECO:0000256" key="2">
    <source>
        <dbReference type="PROSITE-ProRule" id="PRU00023"/>
    </source>
</evidence>
<dbReference type="SMART" id="SM00248">
    <property type="entry name" value="ANK"/>
    <property type="match status" value="7"/>
</dbReference>
<feature type="region of interest" description="Disordered" evidence="3">
    <location>
        <begin position="961"/>
        <end position="1009"/>
    </location>
</feature>
<dbReference type="PROSITE" id="PS50297">
    <property type="entry name" value="ANK_REP_REGION"/>
    <property type="match status" value="6"/>
</dbReference>
<feature type="repeat" description="ANK" evidence="2">
    <location>
        <begin position="758"/>
        <end position="791"/>
    </location>
</feature>
<organism evidence="6 7">
    <name type="scientific">Penicillium brasilianum</name>
    <dbReference type="NCBI Taxonomy" id="104259"/>
    <lineage>
        <taxon>Eukaryota</taxon>
        <taxon>Fungi</taxon>
        <taxon>Dikarya</taxon>
        <taxon>Ascomycota</taxon>
        <taxon>Pezizomycotina</taxon>
        <taxon>Eurotiomycetes</taxon>
        <taxon>Eurotiomycetidae</taxon>
        <taxon>Eurotiales</taxon>
        <taxon>Aspergillaceae</taxon>
        <taxon>Penicillium</taxon>
    </lineage>
</organism>
<dbReference type="PANTHER" id="PTHR10039:SF17">
    <property type="entry name" value="FUNGAL STAND N-TERMINAL GOODBYE DOMAIN-CONTAINING PROTEIN-RELATED"/>
    <property type="match status" value="1"/>
</dbReference>
<dbReference type="Proteomes" id="UP000042958">
    <property type="component" value="Unassembled WGS sequence"/>
</dbReference>
<sequence>MRLPGSKTETPAPSADFSKSENNGLQVGQNFGTMEASFYSDSIRGINIAAGASVFMGEHKTVEDKLLEILIAGDSKDRIDIAQAARGTCEWIFHSTPFRNWTRDDSVETGPLYIQGTPGSGKSVLLKFFIKEIEKRLRIGSPSLSSPVDEDPPAELGVPGKTLAVACFCDDRSEHRRSPIWILRTLLYRLIQKNRKLVKHVQKHIPNVEDLDTMGSDLDEFQSPDILQKILEELIPDPEVEVVYFVIDGLDQCGPYLPAVVRLVNELSTKMNSEARKQGQQFSLRCIISDRGSQIVRDKILPKNIIDMPTENKRDIDEVTDFRVKGIQEYRNFSESIRETLADLLKQKSNGMFMWLSLVLDDLGTWEGVWTETRVKEKLCSIPLDVATFYKSMLERQPRDSVKRLQMLLMWVYFACRPITLQELEVILILQDEKEYTGLKIPDEDIEALRRNLEGNWGALFAVRDNFVHLSHQSVKDFLADVFSDEGVKNYPKYGINQADAHRQIASTCLTYLQLEEVQGREVPTPPVNGEGKIDESQLMAVRQAYLDGFPFLQYSVEFVGHHLRGSQIEEEADVKGMEEFFAVNSTALSSWVRAYDLLKRWTTGKYSGFSSSTSLLFVAARLNLPWLAQKSTTWVTYASLPTAICAPDSSGWSAIHIAADSEAVGMVSWLLKNGALVDVETLGLPHLGRTALHFSASKRSESGPQMVQELLKAGAKANVQTRQGGNTPLHYAIDGRSVKTVRALLDSGADVNLASRSGLTALHKAAAIPGLEEIVEVLLENGADPNKKTSVGAVSAARGLASLKVSRSLWNTYYAVNTSHTALHIAAKVADTERTVEVLLKKEADPNSRDSSGRTPLHIAVVGIKPEPIIKLLIEHGADVNLRDTDGKSPLLVLLIAICLQAQHQPQLLNDDHASQERMIMMLLSAGADPLAEGNDKQSPLSYATQGKLQWASDLLVRSSNGGVAPKAGDASDQKGVEEEESQSEQKVSKKGVLETQASRWLPKRTRW</sequence>
<evidence type="ECO:0000259" key="4">
    <source>
        <dbReference type="Pfam" id="PF17046"/>
    </source>
</evidence>
<dbReference type="Gene3D" id="1.25.40.20">
    <property type="entry name" value="Ankyrin repeat-containing domain"/>
    <property type="match status" value="2"/>
</dbReference>
<feature type="repeat" description="ANK" evidence="2">
    <location>
        <begin position="688"/>
        <end position="723"/>
    </location>
</feature>
<feature type="repeat" description="ANK" evidence="2">
    <location>
        <begin position="725"/>
        <end position="757"/>
    </location>
</feature>
<evidence type="ECO:0000313" key="6">
    <source>
        <dbReference type="EMBL" id="CEJ61224.1"/>
    </source>
</evidence>
<keyword evidence="1" id="KW-0677">Repeat</keyword>
<feature type="domain" description="Fungal death-pathway protein SesB" evidence="4">
    <location>
        <begin position="10"/>
        <end position="35"/>
    </location>
</feature>
<evidence type="ECO:0000259" key="5">
    <source>
        <dbReference type="Pfam" id="PF24883"/>
    </source>
</evidence>
<dbReference type="Pfam" id="PF24883">
    <property type="entry name" value="NPHP3_N"/>
    <property type="match status" value="1"/>
</dbReference>
<dbReference type="Gene3D" id="3.40.50.300">
    <property type="entry name" value="P-loop containing nucleotide triphosphate hydrolases"/>
    <property type="match status" value="1"/>
</dbReference>
<dbReference type="PROSITE" id="PS50088">
    <property type="entry name" value="ANK_REPEAT"/>
    <property type="match status" value="6"/>
</dbReference>
<feature type="repeat" description="ANK" evidence="2">
    <location>
        <begin position="853"/>
        <end position="886"/>
    </location>
</feature>
<gene>
    <name evidence="6" type="ORF">PMG11_09761</name>
</gene>
<dbReference type="EMBL" id="CDHK01000010">
    <property type="protein sequence ID" value="CEJ61224.1"/>
    <property type="molecule type" value="Genomic_DNA"/>
</dbReference>
<dbReference type="InterPro" id="IPR036770">
    <property type="entry name" value="Ankyrin_rpt-contain_sf"/>
</dbReference>
<dbReference type="InterPro" id="IPR002110">
    <property type="entry name" value="Ankyrin_rpt"/>
</dbReference>
<dbReference type="Pfam" id="PF17046">
    <property type="entry name" value="Ses_B"/>
    <property type="match status" value="1"/>
</dbReference>
<proteinExistence type="predicted"/>
<dbReference type="InterPro" id="IPR056884">
    <property type="entry name" value="NPHP3-like_N"/>
</dbReference>
<dbReference type="InterPro" id="IPR027417">
    <property type="entry name" value="P-loop_NTPase"/>
</dbReference>
<dbReference type="STRING" id="104259.A0A0F7TX17"/>